<evidence type="ECO:0000256" key="6">
    <source>
        <dbReference type="ARBA" id="ARBA00023002"/>
    </source>
</evidence>
<evidence type="ECO:0000256" key="1">
    <source>
        <dbReference type="ARBA" id="ARBA00004903"/>
    </source>
</evidence>
<dbReference type="EC" id="1.5.1.3" evidence="3 7"/>
<dbReference type="Proteomes" id="UP001500880">
    <property type="component" value="Unassembled WGS sequence"/>
</dbReference>
<gene>
    <name evidence="10" type="primary">dfrA</name>
    <name evidence="10" type="ORF">GCM10008986_01600</name>
</gene>
<dbReference type="InterPro" id="IPR017925">
    <property type="entry name" value="DHFR_CS"/>
</dbReference>
<dbReference type="PROSITE" id="PS00075">
    <property type="entry name" value="DHFR_1"/>
    <property type="match status" value="1"/>
</dbReference>
<dbReference type="PANTHER" id="PTHR48069">
    <property type="entry name" value="DIHYDROFOLATE REDUCTASE"/>
    <property type="match status" value="1"/>
</dbReference>
<sequence length="164" mass="19329">MISLLVAMDQKQVIGKDGDLPWRLPNDLKFFKETTLDHTIIMGRKTYQSIGRPLPRRENVILTRDRTFKADGCKIIHSWDAVMERNERFPEEEIFVIGGNELFNVALSFADKMYITEIEESFDGDTFFPAFGRSEWELVHKEKGIRDDKNPYDYYFCTYVRKKS</sequence>
<dbReference type="SUPFAM" id="SSF53597">
    <property type="entry name" value="Dihydrofolate reductase-like"/>
    <property type="match status" value="1"/>
</dbReference>
<evidence type="ECO:0000256" key="7">
    <source>
        <dbReference type="PIRNR" id="PIRNR000194"/>
    </source>
</evidence>
<evidence type="ECO:0000313" key="10">
    <source>
        <dbReference type="EMBL" id="GAA0480699.1"/>
    </source>
</evidence>
<comment type="function">
    <text evidence="7">Key enzyme in folate metabolism. Catalyzes an essential reaction for de novo glycine and purine synthesis, and for DNA precursor synthesis.</text>
</comment>
<name>A0ABP3KIM6_9BACI</name>
<dbReference type="PRINTS" id="PR00070">
    <property type="entry name" value="DHFR"/>
</dbReference>
<comment type="similarity">
    <text evidence="2 7 8">Belongs to the dihydrofolate reductase family.</text>
</comment>
<accession>A0ABP3KIM6</accession>
<evidence type="ECO:0000256" key="3">
    <source>
        <dbReference type="ARBA" id="ARBA00012856"/>
    </source>
</evidence>
<dbReference type="Pfam" id="PF00186">
    <property type="entry name" value="DHFR_1"/>
    <property type="match status" value="1"/>
</dbReference>
<evidence type="ECO:0000256" key="5">
    <source>
        <dbReference type="ARBA" id="ARBA00022857"/>
    </source>
</evidence>
<comment type="pathway">
    <text evidence="1 7">Cofactor biosynthesis; tetrahydrofolate biosynthesis; 5,6,7,8-tetrahydrofolate from 7,8-dihydrofolate: step 1/1.</text>
</comment>
<evidence type="ECO:0000256" key="4">
    <source>
        <dbReference type="ARBA" id="ARBA00022563"/>
    </source>
</evidence>
<evidence type="ECO:0000313" key="11">
    <source>
        <dbReference type="Proteomes" id="UP001500880"/>
    </source>
</evidence>
<evidence type="ECO:0000256" key="2">
    <source>
        <dbReference type="ARBA" id="ARBA00009539"/>
    </source>
</evidence>
<evidence type="ECO:0000256" key="8">
    <source>
        <dbReference type="RuleBase" id="RU004474"/>
    </source>
</evidence>
<dbReference type="InterPro" id="IPR024072">
    <property type="entry name" value="DHFR-like_dom_sf"/>
</dbReference>
<reference evidence="11" key="1">
    <citation type="journal article" date="2019" name="Int. J. Syst. Evol. Microbiol.">
        <title>The Global Catalogue of Microorganisms (GCM) 10K type strain sequencing project: providing services to taxonomists for standard genome sequencing and annotation.</title>
        <authorList>
            <consortium name="The Broad Institute Genomics Platform"/>
            <consortium name="The Broad Institute Genome Sequencing Center for Infectious Disease"/>
            <person name="Wu L."/>
            <person name="Ma J."/>
        </authorList>
    </citation>
    <scope>NUCLEOTIDE SEQUENCE [LARGE SCALE GENOMIC DNA]</scope>
    <source>
        <strain evidence="11">JCM 12389</strain>
    </source>
</reference>
<dbReference type="PANTHER" id="PTHR48069:SF3">
    <property type="entry name" value="DIHYDROFOLATE REDUCTASE"/>
    <property type="match status" value="1"/>
</dbReference>
<protein>
    <recommendedName>
        <fullName evidence="3 7">Dihydrofolate reductase</fullName>
        <ecNumber evidence="3 7">1.5.1.3</ecNumber>
    </recommendedName>
</protein>
<dbReference type="RefSeq" id="WP_343836460.1">
    <property type="nucleotide sequence ID" value="NZ_BAAADO010000001.1"/>
</dbReference>
<comment type="catalytic activity">
    <reaction evidence="7">
        <text>(6S)-5,6,7,8-tetrahydrofolate + NADP(+) = 7,8-dihydrofolate + NADPH + H(+)</text>
        <dbReference type="Rhea" id="RHEA:15009"/>
        <dbReference type="ChEBI" id="CHEBI:15378"/>
        <dbReference type="ChEBI" id="CHEBI:57451"/>
        <dbReference type="ChEBI" id="CHEBI:57453"/>
        <dbReference type="ChEBI" id="CHEBI:57783"/>
        <dbReference type="ChEBI" id="CHEBI:58349"/>
        <dbReference type="EC" id="1.5.1.3"/>
    </reaction>
</comment>
<dbReference type="InterPro" id="IPR001796">
    <property type="entry name" value="DHFR_dom"/>
</dbReference>
<keyword evidence="5 7" id="KW-0521">NADP</keyword>
<dbReference type="InterPro" id="IPR012259">
    <property type="entry name" value="DHFR"/>
</dbReference>
<keyword evidence="6 7" id="KW-0560">Oxidoreductase</keyword>
<dbReference type="Gene3D" id="3.40.430.10">
    <property type="entry name" value="Dihydrofolate Reductase, subunit A"/>
    <property type="match status" value="1"/>
</dbReference>
<keyword evidence="11" id="KW-1185">Reference proteome</keyword>
<dbReference type="CDD" id="cd00209">
    <property type="entry name" value="DHFR"/>
    <property type="match status" value="1"/>
</dbReference>
<comment type="caution">
    <text evidence="10">The sequence shown here is derived from an EMBL/GenBank/DDBJ whole genome shotgun (WGS) entry which is preliminary data.</text>
</comment>
<proteinExistence type="inferred from homology"/>
<dbReference type="EMBL" id="BAAADO010000001">
    <property type="protein sequence ID" value="GAA0480699.1"/>
    <property type="molecule type" value="Genomic_DNA"/>
</dbReference>
<dbReference type="PIRSF" id="PIRSF000194">
    <property type="entry name" value="DHFR"/>
    <property type="match status" value="1"/>
</dbReference>
<keyword evidence="4 7" id="KW-0554">One-carbon metabolism</keyword>
<feature type="domain" description="DHFR" evidence="9">
    <location>
        <begin position="1"/>
        <end position="161"/>
    </location>
</feature>
<dbReference type="PROSITE" id="PS51330">
    <property type="entry name" value="DHFR_2"/>
    <property type="match status" value="1"/>
</dbReference>
<organism evidence="10 11">
    <name type="scientific">Salinibacillus aidingensis</name>
    <dbReference type="NCBI Taxonomy" id="237684"/>
    <lineage>
        <taxon>Bacteria</taxon>
        <taxon>Bacillati</taxon>
        <taxon>Bacillota</taxon>
        <taxon>Bacilli</taxon>
        <taxon>Bacillales</taxon>
        <taxon>Bacillaceae</taxon>
        <taxon>Salinibacillus</taxon>
    </lineage>
</organism>
<evidence type="ECO:0000259" key="9">
    <source>
        <dbReference type="PROSITE" id="PS51330"/>
    </source>
</evidence>